<sequence length="109" mass="11793">MKKILLPLALTLLPLLSQAGVSEIAGAKIEYVEFYDNQFTIGIDSLHSSKGCGHPGNVVAVDSSKEPGKTQYAALLAVWMANKPINLIITDESCNGDRPTLLHFAAFHR</sequence>
<keyword evidence="1" id="KW-0732">Signal</keyword>
<protein>
    <submittedName>
        <fullName evidence="2">Uncharacterized protein</fullName>
    </submittedName>
</protein>
<accession>A0A1C0TWG2</accession>
<dbReference type="OrthoDB" id="6293793at2"/>
<gene>
    <name evidence="2" type="ORF">A7985_06835</name>
</gene>
<proteinExistence type="predicted"/>
<feature type="signal peptide" evidence="1">
    <location>
        <begin position="1"/>
        <end position="19"/>
    </location>
</feature>
<comment type="caution">
    <text evidence="2">The sequence shown here is derived from an EMBL/GenBank/DDBJ whole genome shotgun (WGS) entry which is preliminary data.</text>
</comment>
<evidence type="ECO:0000313" key="2">
    <source>
        <dbReference type="EMBL" id="OCQ23651.1"/>
    </source>
</evidence>
<name>A0A1C0TWG2_9GAMM</name>
<dbReference type="AlphaFoldDB" id="A0A1C0TWG2"/>
<dbReference type="EMBL" id="MAUJ01000001">
    <property type="protein sequence ID" value="OCQ23651.1"/>
    <property type="molecule type" value="Genomic_DNA"/>
</dbReference>
<feature type="chain" id="PRO_5008646523" evidence="1">
    <location>
        <begin position="20"/>
        <end position="109"/>
    </location>
</feature>
<dbReference type="Proteomes" id="UP000093366">
    <property type="component" value="Unassembled WGS sequence"/>
</dbReference>
<reference evidence="3" key="1">
    <citation type="submission" date="2016-07" db="EMBL/GenBank/DDBJ databases">
        <authorList>
            <person name="Florea S."/>
            <person name="Webb J.S."/>
            <person name="Jaromczyk J."/>
            <person name="Schardl C.L."/>
        </authorList>
    </citation>
    <scope>NUCLEOTIDE SEQUENCE [LARGE SCALE GENOMIC DNA]</scope>
    <source>
        <strain evidence="3">IPB1</strain>
    </source>
</reference>
<evidence type="ECO:0000313" key="3">
    <source>
        <dbReference type="Proteomes" id="UP000093366"/>
    </source>
</evidence>
<organism evidence="2 3">
    <name type="scientific">Pseudoalteromonas luteoviolacea</name>
    <dbReference type="NCBI Taxonomy" id="43657"/>
    <lineage>
        <taxon>Bacteria</taxon>
        <taxon>Pseudomonadati</taxon>
        <taxon>Pseudomonadota</taxon>
        <taxon>Gammaproteobacteria</taxon>
        <taxon>Alteromonadales</taxon>
        <taxon>Pseudoalteromonadaceae</taxon>
        <taxon>Pseudoalteromonas</taxon>
    </lineage>
</organism>
<evidence type="ECO:0000256" key="1">
    <source>
        <dbReference type="SAM" id="SignalP"/>
    </source>
</evidence>